<dbReference type="KEGG" id="halg:HUG10_14360"/>
<comment type="catalytic activity">
    <reaction evidence="16">
        <text>an archaeal dolichyl phosphooligosaccharide + [protein]-L-asparagine = an archaeal dolichyl phosphate + a glycoprotein with the oligosaccharide chain attached by N-beta-D-glycosyl linkage to a protein L-asparagine.</text>
        <dbReference type="EC" id="2.4.99.21"/>
    </reaction>
</comment>
<evidence type="ECO:0000256" key="5">
    <source>
        <dbReference type="ARBA" id="ARBA00010810"/>
    </source>
</evidence>
<evidence type="ECO:0000256" key="12">
    <source>
        <dbReference type="ARBA" id="ARBA00022989"/>
    </source>
</evidence>
<dbReference type="RefSeq" id="WP_179170229.1">
    <property type="nucleotide sequence ID" value="NZ_CP058529.1"/>
</dbReference>
<dbReference type="GO" id="GO:0004576">
    <property type="term" value="F:oligosaccharyl transferase activity"/>
    <property type="evidence" value="ECO:0007669"/>
    <property type="project" value="InterPro"/>
</dbReference>
<keyword evidence="12 17" id="KW-1133">Transmembrane helix</keyword>
<evidence type="ECO:0000256" key="16">
    <source>
        <dbReference type="ARBA" id="ARBA00034066"/>
    </source>
</evidence>
<evidence type="ECO:0000256" key="7">
    <source>
        <dbReference type="ARBA" id="ARBA00022676"/>
    </source>
</evidence>
<evidence type="ECO:0000256" key="11">
    <source>
        <dbReference type="ARBA" id="ARBA00022842"/>
    </source>
</evidence>
<dbReference type="Gene3D" id="2.60.40.3390">
    <property type="match status" value="1"/>
</dbReference>
<evidence type="ECO:0000313" key="20">
    <source>
        <dbReference type="EMBL" id="QLG28655.1"/>
    </source>
</evidence>
<evidence type="ECO:0000259" key="19">
    <source>
        <dbReference type="Pfam" id="PF18079"/>
    </source>
</evidence>
<dbReference type="InterPro" id="IPR048307">
    <property type="entry name" value="STT3_N"/>
</dbReference>
<evidence type="ECO:0000256" key="13">
    <source>
        <dbReference type="ARBA" id="ARBA00023136"/>
    </source>
</evidence>
<keyword evidence="13 17" id="KW-0472">Membrane</keyword>
<protein>
    <recommendedName>
        <fullName evidence="6">dolichyl-phosphooligosaccharide-protein glycotransferase</fullName>
        <ecNumber evidence="6">2.4.99.21</ecNumber>
    </recommendedName>
    <alternativeName>
        <fullName evidence="15">Oligosaccharyl transferase</fullName>
    </alternativeName>
</protein>
<keyword evidence="11" id="KW-0460">Magnesium</keyword>
<evidence type="ECO:0000256" key="17">
    <source>
        <dbReference type="SAM" id="Phobius"/>
    </source>
</evidence>
<evidence type="ECO:0000256" key="2">
    <source>
        <dbReference type="ARBA" id="ARBA00001946"/>
    </source>
</evidence>
<comment type="cofactor">
    <cofactor evidence="2">
        <name>Mg(2+)</name>
        <dbReference type="ChEBI" id="CHEBI:18420"/>
    </cofactor>
</comment>
<dbReference type="AlphaFoldDB" id="A0A7D5KMT3"/>
<comment type="subcellular location">
    <subcellularLocation>
        <location evidence="3">Cell membrane</location>
        <topology evidence="3">Multi-pass membrane protein</topology>
    </subcellularLocation>
</comment>
<evidence type="ECO:0000256" key="6">
    <source>
        <dbReference type="ARBA" id="ARBA00012602"/>
    </source>
</evidence>
<feature type="transmembrane region" description="Helical" evidence="17">
    <location>
        <begin position="361"/>
        <end position="380"/>
    </location>
</feature>
<evidence type="ECO:0000256" key="4">
    <source>
        <dbReference type="ARBA" id="ARBA00004922"/>
    </source>
</evidence>
<gene>
    <name evidence="20" type="ORF">HUG10_14360</name>
</gene>
<evidence type="ECO:0000256" key="3">
    <source>
        <dbReference type="ARBA" id="ARBA00004651"/>
    </source>
</evidence>
<feature type="transmembrane region" description="Helical" evidence="17">
    <location>
        <begin position="98"/>
        <end position="116"/>
    </location>
</feature>
<evidence type="ECO:0000256" key="14">
    <source>
        <dbReference type="ARBA" id="ARBA00023211"/>
    </source>
</evidence>
<proteinExistence type="inferred from homology"/>
<feature type="transmembrane region" description="Helical" evidence="17">
    <location>
        <begin position="474"/>
        <end position="494"/>
    </location>
</feature>
<feature type="transmembrane region" description="Helical" evidence="17">
    <location>
        <begin position="246"/>
        <end position="263"/>
    </location>
</feature>
<feature type="transmembrane region" description="Helical" evidence="17">
    <location>
        <begin position="392"/>
        <end position="411"/>
    </location>
</feature>
<feature type="domain" description="Archaeal glycosylation protein B peripheral" evidence="19">
    <location>
        <begin position="701"/>
        <end position="777"/>
    </location>
</feature>
<comment type="similarity">
    <text evidence="5">Belongs to the STT3 family.</text>
</comment>
<keyword evidence="10" id="KW-0479">Metal-binding</keyword>
<dbReference type="OrthoDB" id="313284at2157"/>
<sequence>MVTARAVRDLLDERPDLEPAVETVLEPEDPWAFEDVDVDSGAFGELVSHGVVERDGEEYRVADRAAVRTALDGEAPAPAADERSTSDLDVSLPQIDRFELALLLGALLLVVAFRMFPFPTVYRGEHVVLSANDPYFYRYWVETMLADPGTTLSTIPGGIAKGEPLLVAALWLVTVVLGGTTEVAGHVLAWYPVVSAVITAVLVYVLTKTVTDDRRIALAAVAMLAVIPAHAYRTSLGFADHHAFDYPWLALTVLGIAVIAAEARRTAPGRTITRRPIPTLTWKTIAATLAIGIGTGAQTLAWDASPLLLVPLGLYLATDALRAVHAGDSPLPTSGPVLLGTGIGATIAWAGHSVFGWHSTLVATAPALVLIGGVGVLLVGELAHRFDQPATVLAGVEGGGLVVGAVLLATVRPEYWTRLTTSLSDRLFADRAIAEMQGLFGQSFGWLLLIGLILVLALPYMAWGVRLALDDERWLVPTVYAWYFLVLAAIQVRFVGELSPTVVVFAATGFVHLTEKFDCARSPAPFSDDPVPDVRIPDREPLMAVVILFLFVTSVSIFQVPVKTSQLTVPDGQYETATWMAEHSDDREMEYPENYVFSFWPENRMYNYFVNGESRSYGYAQSNYVQFISSQDAQAWYDRLSGRAGFVVTTPIVVGGNESNLGTRLHRHNGNRTADSPALAHYRLVHATADGEYKTFALVPGAVVEGQAEPNATVTLGTEVDVEGASFTYVRETTAGADGAYSVRVAHPGEYQVAGSNGSDGTTITVPESAVRNGANVTATGSA</sequence>
<keyword evidence="7" id="KW-0328">Glycosyltransferase</keyword>
<keyword evidence="14" id="KW-0464">Manganese</keyword>
<evidence type="ECO:0000259" key="18">
    <source>
        <dbReference type="Pfam" id="PF02516"/>
    </source>
</evidence>
<dbReference type="Pfam" id="PF18079">
    <property type="entry name" value="AglB_L1"/>
    <property type="match status" value="1"/>
</dbReference>
<keyword evidence="21" id="KW-1185">Reference proteome</keyword>
<evidence type="ECO:0000256" key="8">
    <source>
        <dbReference type="ARBA" id="ARBA00022679"/>
    </source>
</evidence>
<name>A0A7D5KMT3_9EURY</name>
<dbReference type="GO" id="GO:0005886">
    <property type="term" value="C:plasma membrane"/>
    <property type="evidence" value="ECO:0007669"/>
    <property type="project" value="UniProtKB-SubCell"/>
</dbReference>
<dbReference type="Proteomes" id="UP000509750">
    <property type="component" value="Chromosome"/>
</dbReference>
<feature type="transmembrane region" description="Helical" evidence="17">
    <location>
        <begin position="444"/>
        <end position="462"/>
    </location>
</feature>
<organism evidence="20 21">
    <name type="scientific">Halorarum halophilum</name>
    <dbReference type="NCBI Taxonomy" id="2743090"/>
    <lineage>
        <taxon>Archaea</taxon>
        <taxon>Methanobacteriati</taxon>
        <taxon>Methanobacteriota</taxon>
        <taxon>Stenosarchaea group</taxon>
        <taxon>Halobacteria</taxon>
        <taxon>Halobacteriales</taxon>
        <taxon>Haloferacaceae</taxon>
        <taxon>Halorarum</taxon>
    </lineage>
</organism>
<evidence type="ECO:0000256" key="9">
    <source>
        <dbReference type="ARBA" id="ARBA00022692"/>
    </source>
</evidence>
<evidence type="ECO:0000256" key="1">
    <source>
        <dbReference type="ARBA" id="ARBA00001936"/>
    </source>
</evidence>
<dbReference type="EMBL" id="CP058529">
    <property type="protein sequence ID" value="QLG28655.1"/>
    <property type="molecule type" value="Genomic_DNA"/>
</dbReference>
<feature type="domain" description="Oligosaccharyl transferase STT3 N-terminal" evidence="18">
    <location>
        <begin position="121"/>
        <end position="261"/>
    </location>
</feature>
<dbReference type="GeneID" id="56030039"/>
<feature type="transmembrane region" description="Helical" evidence="17">
    <location>
        <begin position="542"/>
        <end position="560"/>
    </location>
</feature>
<dbReference type="InterPro" id="IPR041154">
    <property type="entry name" value="AglB_P1"/>
</dbReference>
<keyword evidence="9 17" id="KW-0812">Transmembrane</keyword>
<feature type="transmembrane region" description="Helical" evidence="17">
    <location>
        <begin position="189"/>
        <end position="207"/>
    </location>
</feature>
<evidence type="ECO:0000313" key="21">
    <source>
        <dbReference type="Proteomes" id="UP000509750"/>
    </source>
</evidence>
<comment type="pathway">
    <text evidence="4">Protein modification; protein glycosylation.</text>
</comment>
<feature type="transmembrane region" description="Helical" evidence="17">
    <location>
        <begin position="284"/>
        <end position="302"/>
    </location>
</feature>
<comment type="cofactor">
    <cofactor evidence="1">
        <name>Mn(2+)</name>
        <dbReference type="ChEBI" id="CHEBI:29035"/>
    </cofactor>
</comment>
<reference evidence="20 21" key="1">
    <citation type="submission" date="2020-07" db="EMBL/GenBank/DDBJ databases">
        <title>Gai3-2, isolated from salt lake.</title>
        <authorList>
            <person name="Cui H."/>
            <person name="Shi X."/>
        </authorList>
    </citation>
    <scope>NUCLEOTIDE SEQUENCE [LARGE SCALE GENOMIC DNA]</scope>
    <source>
        <strain evidence="20 21">Gai3-2</strain>
    </source>
</reference>
<keyword evidence="8" id="KW-0808">Transferase</keyword>
<dbReference type="Pfam" id="PF02516">
    <property type="entry name" value="STT3"/>
    <property type="match status" value="1"/>
</dbReference>
<dbReference type="EC" id="2.4.99.21" evidence="6"/>
<dbReference type="PANTHER" id="PTHR13872:SF1">
    <property type="entry name" value="DOLICHYL-DIPHOSPHOOLIGOSACCHARIDE--PROTEIN GLYCOSYLTRANSFERASE SUBUNIT STT3B"/>
    <property type="match status" value="1"/>
</dbReference>
<dbReference type="PANTHER" id="PTHR13872">
    <property type="entry name" value="DOLICHYL-DIPHOSPHOOLIGOSACCHARIDE--PROTEIN GLYCOSYLTRANSFERASE SUBUNIT"/>
    <property type="match status" value="1"/>
</dbReference>
<accession>A0A7D5KMT3</accession>
<dbReference type="InterPro" id="IPR003674">
    <property type="entry name" value="Oligo_trans_STT3"/>
</dbReference>
<evidence type="ECO:0000256" key="10">
    <source>
        <dbReference type="ARBA" id="ARBA00022723"/>
    </source>
</evidence>
<feature type="transmembrane region" description="Helical" evidence="17">
    <location>
        <begin position="216"/>
        <end position="234"/>
    </location>
</feature>
<evidence type="ECO:0000256" key="15">
    <source>
        <dbReference type="ARBA" id="ARBA00030679"/>
    </source>
</evidence>
<dbReference type="GO" id="GO:0046872">
    <property type="term" value="F:metal ion binding"/>
    <property type="evidence" value="ECO:0007669"/>
    <property type="project" value="UniProtKB-KW"/>
</dbReference>